<dbReference type="Proteomes" id="UP000792671">
    <property type="component" value="Genome"/>
</dbReference>
<organism evidence="1 2">
    <name type="scientific">Mythimna separata entomopoxvirus 'L'</name>
    <dbReference type="NCBI Taxonomy" id="1293572"/>
    <lineage>
        <taxon>Viruses</taxon>
        <taxon>Varidnaviria</taxon>
        <taxon>Bamfordvirae</taxon>
        <taxon>Nucleocytoviricota</taxon>
        <taxon>Pokkesviricetes</taxon>
        <taxon>Chitovirales</taxon>
        <taxon>Poxviridae</taxon>
        <taxon>Entomopoxvirinae</taxon>
        <taxon>Betaentomopoxvirus</taxon>
        <taxon>Betaentomopoxvirus mseparata</taxon>
        <taxon>Mythimna separata entomopoxvirus</taxon>
    </lineage>
</organism>
<dbReference type="GeneID" id="15613786"/>
<sequence length="110" mass="13688">MNFLNNMYFERIKNLFYYIIFDHSKSVIINTECYNYKRLQNKNDKNICKIYMPLYIYMNYNNKQFNDKYDKIDELLESIQKILDVNKKIEYQYKELLKLANTNNFKLDFI</sequence>
<keyword evidence="2" id="KW-1185">Reference proteome</keyword>
<dbReference type="RefSeq" id="YP_008003681.1">
    <property type="nucleotide sequence ID" value="NC_021246.1"/>
</dbReference>
<gene>
    <name evidence="1" type="ORF">MYSEV_164</name>
</gene>
<name>A0A916KQA3_9POXV</name>
<dbReference type="EMBL" id="HF679134">
    <property type="protein sequence ID" value="CCU56362.1"/>
    <property type="molecule type" value="Genomic_DNA"/>
</dbReference>
<accession>A0A916KQA3</accession>
<evidence type="ECO:0000313" key="1">
    <source>
        <dbReference type="EMBL" id="CCU56362.1"/>
    </source>
</evidence>
<reference evidence="1 2" key="1">
    <citation type="journal article" date="2013" name="J. Virol.">
        <title>New Insights into the Evolution of Entomopoxvirinae from the Complete Genome Sequences of Four Entomopoxviruses Infecting Adoxophyes honmai, Choristoneura biennis, Choristoneura rosaceana, and Mythimna separata.</title>
        <authorList>
            <person name="Theze J."/>
            <person name="Takatsuka J."/>
            <person name="Li Z."/>
            <person name="Gallais J."/>
            <person name="Doucet D."/>
            <person name="Arif B."/>
            <person name="Nakai M."/>
            <person name="Herniou E.A."/>
        </authorList>
    </citation>
    <scope>NUCLEOTIDE SEQUENCE [LARGE SCALE GENOMIC DNA]</scope>
</reference>
<evidence type="ECO:0008006" key="3">
    <source>
        <dbReference type="Google" id="ProtNLM"/>
    </source>
</evidence>
<protein>
    <recommendedName>
        <fullName evidence="3">N1R/p28-like protein</fullName>
    </recommendedName>
</protein>
<dbReference type="KEGG" id="vg:15613786"/>
<proteinExistence type="predicted"/>
<evidence type="ECO:0000313" key="2">
    <source>
        <dbReference type="Proteomes" id="UP000792671"/>
    </source>
</evidence>